<dbReference type="GO" id="GO:0007018">
    <property type="term" value="P:microtubule-based movement"/>
    <property type="evidence" value="ECO:0007669"/>
    <property type="project" value="InterPro"/>
</dbReference>
<dbReference type="InterPro" id="IPR035699">
    <property type="entry name" value="AAA_6"/>
</dbReference>
<dbReference type="GO" id="GO:0045505">
    <property type="term" value="F:dynein intermediate chain binding"/>
    <property type="evidence" value="ECO:0007669"/>
    <property type="project" value="InterPro"/>
</dbReference>
<proteinExistence type="predicted"/>
<evidence type="ECO:0000313" key="2">
    <source>
        <dbReference type="EMBL" id="KAH3867075.1"/>
    </source>
</evidence>
<dbReference type="AlphaFoldDB" id="A0A9D4RI29"/>
<protein>
    <recommendedName>
        <fullName evidence="1">Dynein heavy chain hydrolytic ATP-binding dynein motor region domain-containing protein</fullName>
    </recommendedName>
</protein>
<dbReference type="InterPro" id="IPR026983">
    <property type="entry name" value="DHC"/>
</dbReference>
<organism evidence="2 3">
    <name type="scientific">Dreissena polymorpha</name>
    <name type="common">Zebra mussel</name>
    <name type="synonym">Mytilus polymorpha</name>
    <dbReference type="NCBI Taxonomy" id="45954"/>
    <lineage>
        <taxon>Eukaryota</taxon>
        <taxon>Metazoa</taxon>
        <taxon>Spiralia</taxon>
        <taxon>Lophotrochozoa</taxon>
        <taxon>Mollusca</taxon>
        <taxon>Bivalvia</taxon>
        <taxon>Autobranchia</taxon>
        <taxon>Heteroconchia</taxon>
        <taxon>Euheterodonta</taxon>
        <taxon>Imparidentia</taxon>
        <taxon>Neoheterodontei</taxon>
        <taxon>Myida</taxon>
        <taxon>Dreissenoidea</taxon>
        <taxon>Dreissenidae</taxon>
        <taxon>Dreissena</taxon>
    </lineage>
</organism>
<evidence type="ECO:0000313" key="3">
    <source>
        <dbReference type="Proteomes" id="UP000828390"/>
    </source>
</evidence>
<gene>
    <name evidence="2" type="ORF">DPMN_030200</name>
</gene>
<feature type="domain" description="Dynein heavy chain hydrolytic ATP-binding dynein motor region" evidence="1">
    <location>
        <begin position="1"/>
        <end position="48"/>
    </location>
</feature>
<keyword evidence="3" id="KW-1185">Reference proteome</keyword>
<dbReference type="GO" id="GO:0030286">
    <property type="term" value="C:dynein complex"/>
    <property type="evidence" value="ECO:0007669"/>
    <property type="project" value="InterPro"/>
</dbReference>
<dbReference type="Proteomes" id="UP000828390">
    <property type="component" value="Unassembled WGS sequence"/>
</dbReference>
<dbReference type="InterPro" id="IPR043157">
    <property type="entry name" value="Dynein_AAA1S"/>
</dbReference>
<accession>A0A9D4RI29</accession>
<dbReference type="Pfam" id="PF12774">
    <property type="entry name" value="AAA_6"/>
    <property type="match status" value="1"/>
</dbReference>
<name>A0A9D4RI29_DREPO</name>
<dbReference type="GO" id="GO:0005524">
    <property type="term" value="F:ATP binding"/>
    <property type="evidence" value="ECO:0007669"/>
    <property type="project" value="InterPro"/>
</dbReference>
<evidence type="ECO:0000259" key="1">
    <source>
        <dbReference type="Pfam" id="PF12774"/>
    </source>
</evidence>
<dbReference type="EMBL" id="JAIWYP010000002">
    <property type="protein sequence ID" value="KAH3867075.1"/>
    <property type="molecule type" value="Genomic_DNA"/>
</dbReference>
<dbReference type="PANTHER" id="PTHR22878">
    <property type="entry name" value="DYNEIN HEAVY CHAIN 6, AXONEMAL-LIKE-RELATED"/>
    <property type="match status" value="1"/>
</dbReference>
<comment type="caution">
    <text evidence="2">The sequence shown here is derived from an EMBL/GenBank/DDBJ whole genome shotgun (WGS) entry which is preliminary data.</text>
</comment>
<sequence length="95" mass="10748">MRAVKSVLTAAGNLKLKYQAEDEAVLLLKAIMDVNLPKFLAQVPHLFIDRNLPKFLAQVAHLFIDLNLPKFLAQVTHSFVDLNQLKFLASVPYFL</sequence>
<reference evidence="2" key="2">
    <citation type="submission" date="2020-11" db="EMBL/GenBank/DDBJ databases">
        <authorList>
            <person name="McCartney M.A."/>
            <person name="Auch B."/>
            <person name="Kono T."/>
            <person name="Mallez S."/>
            <person name="Becker A."/>
            <person name="Gohl D.M."/>
            <person name="Silverstein K.A.T."/>
            <person name="Koren S."/>
            <person name="Bechman K.B."/>
            <person name="Herman A."/>
            <person name="Abrahante J.E."/>
            <person name="Garbe J."/>
        </authorList>
    </citation>
    <scope>NUCLEOTIDE SEQUENCE</scope>
    <source>
        <strain evidence="2">Duluth1</strain>
        <tissue evidence="2">Whole animal</tissue>
    </source>
</reference>
<reference evidence="2" key="1">
    <citation type="journal article" date="2019" name="bioRxiv">
        <title>The Genome of the Zebra Mussel, Dreissena polymorpha: A Resource for Invasive Species Research.</title>
        <authorList>
            <person name="McCartney M.A."/>
            <person name="Auch B."/>
            <person name="Kono T."/>
            <person name="Mallez S."/>
            <person name="Zhang Y."/>
            <person name="Obille A."/>
            <person name="Becker A."/>
            <person name="Abrahante J.E."/>
            <person name="Garbe J."/>
            <person name="Badalamenti J.P."/>
            <person name="Herman A."/>
            <person name="Mangelson H."/>
            <person name="Liachko I."/>
            <person name="Sullivan S."/>
            <person name="Sone E.D."/>
            <person name="Koren S."/>
            <person name="Silverstein K.A.T."/>
            <person name="Beckman K.B."/>
            <person name="Gohl D.M."/>
        </authorList>
    </citation>
    <scope>NUCLEOTIDE SEQUENCE</scope>
    <source>
        <strain evidence="2">Duluth1</strain>
        <tissue evidence="2">Whole animal</tissue>
    </source>
</reference>
<dbReference type="Gene3D" id="1.10.8.710">
    <property type="match status" value="1"/>
</dbReference>
<dbReference type="GO" id="GO:0051959">
    <property type="term" value="F:dynein light intermediate chain binding"/>
    <property type="evidence" value="ECO:0007669"/>
    <property type="project" value="InterPro"/>
</dbReference>
<dbReference type="PANTHER" id="PTHR22878:SF70">
    <property type="entry name" value="DYNEIN HEAVY CHAIN 2, AXONEMAL"/>
    <property type="match status" value="1"/>
</dbReference>